<accession>A0ABV3B2D3</accession>
<dbReference type="EMBL" id="JBEYXT010000100">
    <property type="protein sequence ID" value="MEU6803602.1"/>
    <property type="molecule type" value="Genomic_DNA"/>
</dbReference>
<gene>
    <name evidence="1" type="ORF">ABZ931_21695</name>
</gene>
<evidence type="ECO:0000313" key="2">
    <source>
        <dbReference type="Proteomes" id="UP001551189"/>
    </source>
</evidence>
<name>A0ABV3B2D3_9ACTN</name>
<proteinExistence type="predicted"/>
<reference evidence="1 2" key="1">
    <citation type="submission" date="2024-06" db="EMBL/GenBank/DDBJ databases">
        <title>The Natural Products Discovery Center: Release of the First 8490 Sequenced Strains for Exploring Actinobacteria Biosynthetic Diversity.</title>
        <authorList>
            <person name="Kalkreuter E."/>
            <person name="Kautsar S.A."/>
            <person name="Yang D."/>
            <person name="Bader C.D."/>
            <person name="Teijaro C.N."/>
            <person name="Fluegel L."/>
            <person name="Davis C.M."/>
            <person name="Simpson J.R."/>
            <person name="Lauterbach L."/>
            <person name="Steele A.D."/>
            <person name="Gui C."/>
            <person name="Meng S."/>
            <person name="Li G."/>
            <person name="Viehrig K."/>
            <person name="Ye F."/>
            <person name="Su P."/>
            <person name="Kiefer A.F."/>
            <person name="Nichols A."/>
            <person name="Cepeda A.J."/>
            <person name="Yan W."/>
            <person name="Fan B."/>
            <person name="Jiang Y."/>
            <person name="Adhikari A."/>
            <person name="Zheng C.-J."/>
            <person name="Schuster L."/>
            <person name="Cowan T.M."/>
            <person name="Smanski M.J."/>
            <person name="Chevrette M.G."/>
            <person name="De Carvalho L.P.S."/>
            <person name="Shen B."/>
        </authorList>
    </citation>
    <scope>NUCLEOTIDE SEQUENCE [LARGE SCALE GENOMIC DNA]</scope>
    <source>
        <strain evidence="1 2">NPDC046851</strain>
    </source>
</reference>
<sequence>MVSTVPTDNPGDLVGQVVMITAHDEVLVDFEDSSGGYAPGELAPAPRTAEDLAGLRTTLLPYRRLEEGRKQPVTATLEELQAIAFTARSADKVHAAGPEGRRLRLLDISERRADFTPPALPAPSAPPAGDWYDAACPPPAAAPAHVHLAWSLKQTCRFAGAQGDLPVLLGCETSADYDTADLLMSYRARVWRVRLPLVWPEPADGTSGPLHALAFHLDELFTDGQALEETPPRRRRPGIPYADGNVIHPFGTPVAQRTA</sequence>
<keyword evidence="2" id="KW-1185">Reference proteome</keyword>
<organism evidence="1 2">
    <name type="scientific">Streptomyces neyagawaensis</name>
    <dbReference type="NCBI Taxonomy" id="42238"/>
    <lineage>
        <taxon>Bacteria</taxon>
        <taxon>Bacillati</taxon>
        <taxon>Actinomycetota</taxon>
        <taxon>Actinomycetes</taxon>
        <taxon>Kitasatosporales</taxon>
        <taxon>Streptomycetaceae</taxon>
        <taxon>Streptomyces</taxon>
    </lineage>
</organism>
<evidence type="ECO:0000313" key="1">
    <source>
        <dbReference type="EMBL" id="MEU6803602.1"/>
    </source>
</evidence>
<comment type="caution">
    <text evidence="1">The sequence shown here is derived from an EMBL/GenBank/DDBJ whole genome shotgun (WGS) entry which is preliminary data.</text>
</comment>
<protein>
    <submittedName>
        <fullName evidence="1">Uncharacterized protein</fullName>
    </submittedName>
</protein>
<dbReference type="RefSeq" id="WP_359697629.1">
    <property type="nucleotide sequence ID" value="NZ_JBEYXT010000100.1"/>
</dbReference>
<dbReference type="Proteomes" id="UP001551189">
    <property type="component" value="Unassembled WGS sequence"/>
</dbReference>